<organism evidence="1 2">
    <name type="scientific">Pelagomonas calceolata</name>
    <dbReference type="NCBI Taxonomy" id="35677"/>
    <lineage>
        <taxon>Eukaryota</taxon>
        <taxon>Sar</taxon>
        <taxon>Stramenopiles</taxon>
        <taxon>Ochrophyta</taxon>
        <taxon>Pelagophyceae</taxon>
        <taxon>Pelagomonadales</taxon>
        <taxon>Pelagomonadaceae</taxon>
        <taxon>Pelagomonas</taxon>
    </lineage>
</organism>
<reference evidence="1" key="1">
    <citation type="submission" date="2021-11" db="EMBL/GenBank/DDBJ databases">
        <authorList>
            <consortium name="Genoscope - CEA"/>
            <person name="William W."/>
        </authorList>
    </citation>
    <scope>NUCLEOTIDE SEQUENCE</scope>
</reference>
<gene>
    <name evidence="1" type="ORF">PECAL_4P24920</name>
</gene>
<protein>
    <submittedName>
        <fullName evidence="1">Uncharacterized protein</fullName>
    </submittedName>
</protein>
<evidence type="ECO:0000313" key="1">
    <source>
        <dbReference type="EMBL" id="CAH0375169.1"/>
    </source>
</evidence>
<evidence type="ECO:0000313" key="2">
    <source>
        <dbReference type="Proteomes" id="UP000789595"/>
    </source>
</evidence>
<name>A0A8J2SY53_9STRA</name>
<dbReference type="AlphaFoldDB" id="A0A8J2SY53"/>
<dbReference type="EMBL" id="CAKKNE010000004">
    <property type="protein sequence ID" value="CAH0375169.1"/>
    <property type="molecule type" value="Genomic_DNA"/>
</dbReference>
<comment type="caution">
    <text evidence="1">The sequence shown here is derived from an EMBL/GenBank/DDBJ whole genome shotgun (WGS) entry which is preliminary data.</text>
</comment>
<dbReference type="Proteomes" id="UP000789595">
    <property type="component" value="Unassembled WGS sequence"/>
</dbReference>
<keyword evidence="2" id="KW-1185">Reference proteome</keyword>
<proteinExistence type="predicted"/>
<accession>A0A8J2SY53</accession>
<sequence length="225" mass="24829">MLRSVVGTLVAPQVEKFVFQHALKTTPEELLRGATHAANTISDELKNGRHDLQARKFVDATCQKSLMRDLAAQREARTPNAYDATGAARLHNVRMVVGPDRAACAKAREPLQRIELGDCLVVVGGVDEFLYSQSTQERLLAEYGATVQAEVVFDEGFPVDSKHHASYVFETFIPGARLLNPDFDHDYSFTVVDINGVAAGNAFWTRAAPHSRPFSIKDAARLFTE</sequence>